<dbReference type="AlphaFoldDB" id="A0A0E0E305"/>
<evidence type="ECO:0000256" key="1">
    <source>
        <dbReference type="SAM" id="MobiDB-lite"/>
    </source>
</evidence>
<feature type="compositionally biased region" description="Basic and acidic residues" evidence="1">
    <location>
        <begin position="104"/>
        <end position="123"/>
    </location>
</feature>
<feature type="region of interest" description="Disordered" evidence="1">
    <location>
        <begin position="85"/>
        <end position="123"/>
    </location>
</feature>
<reference evidence="2" key="2">
    <citation type="submission" date="2018-05" db="EMBL/GenBank/DDBJ databases">
        <title>OmerRS3 (Oryza meridionalis Reference Sequence Version 3).</title>
        <authorList>
            <person name="Zhang J."/>
            <person name="Kudrna D."/>
            <person name="Lee S."/>
            <person name="Talag J."/>
            <person name="Welchert J."/>
            <person name="Wing R.A."/>
        </authorList>
    </citation>
    <scope>NUCLEOTIDE SEQUENCE [LARGE SCALE GENOMIC DNA]</scope>
    <source>
        <strain evidence="2">cv. OR44</strain>
    </source>
</reference>
<reference evidence="2" key="1">
    <citation type="submission" date="2015-04" db="UniProtKB">
        <authorList>
            <consortium name="EnsemblPlants"/>
        </authorList>
    </citation>
    <scope>IDENTIFICATION</scope>
</reference>
<dbReference type="HOGENOM" id="CLU_2018903_0_0_1"/>
<protein>
    <submittedName>
        <fullName evidence="2">Uncharacterized protein</fullName>
    </submittedName>
</protein>
<dbReference type="Gramene" id="OMERI06G19260.1">
    <property type="protein sequence ID" value="OMERI06G19260.1"/>
    <property type="gene ID" value="OMERI06G19260"/>
</dbReference>
<keyword evidence="3" id="KW-1185">Reference proteome</keyword>
<organism evidence="2">
    <name type="scientific">Oryza meridionalis</name>
    <dbReference type="NCBI Taxonomy" id="40149"/>
    <lineage>
        <taxon>Eukaryota</taxon>
        <taxon>Viridiplantae</taxon>
        <taxon>Streptophyta</taxon>
        <taxon>Embryophyta</taxon>
        <taxon>Tracheophyta</taxon>
        <taxon>Spermatophyta</taxon>
        <taxon>Magnoliopsida</taxon>
        <taxon>Liliopsida</taxon>
        <taxon>Poales</taxon>
        <taxon>Poaceae</taxon>
        <taxon>BOP clade</taxon>
        <taxon>Oryzoideae</taxon>
        <taxon>Oryzeae</taxon>
        <taxon>Oryzinae</taxon>
        <taxon>Oryza</taxon>
    </lineage>
</organism>
<dbReference type="EnsemblPlants" id="OMERI06G19260.1">
    <property type="protein sequence ID" value="OMERI06G19260.1"/>
    <property type="gene ID" value="OMERI06G19260"/>
</dbReference>
<feature type="compositionally biased region" description="Basic and acidic residues" evidence="1">
    <location>
        <begin position="85"/>
        <end position="95"/>
    </location>
</feature>
<dbReference type="Proteomes" id="UP000008021">
    <property type="component" value="Chromosome 6"/>
</dbReference>
<sequence>MPVKRASNSSRVRLEKGVTLWRTVGSWCSKVGGEHAQPLHLLIRPRVLPPVPPHERRELRPWEQPRRLPIHHLPTIARCVGAANNDHHDEKDEPCNSHGVGEIHGAEEAKWQPWRREGSTPVT</sequence>
<proteinExistence type="predicted"/>
<evidence type="ECO:0000313" key="2">
    <source>
        <dbReference type="EnsemblPlants" id="OMERI06G19260.1"/>
    </source>
</evidence>
<accession>A0A0E0E305</accession>
<evidence type="ECO:0000313" key="3">
    <source>
        <dbReference type="Proteomes" id="UP000008021"/>
    </source>
</evidence>
<name>A0A0E0E305_9ORYZ</name>